<accession>A0A0F9P7G8</accession>
<gene>
    <name evidence="1" type="ORF">LCGC14_1249520</name>
</gene>
<sequence length="84" mass="9983">MIPFRGVEGIRNLYLDRRCDVCGKKRKTNIGTDCVRCVVWTKGHWHYLIMKYIRFSIRKYLYSEMPKPRAIPSERADLVGKYNA</sequence>
<name>A0A0F9P7G8_9ZZZZ</name>
<comment type="caution">
    <text evidence="1">The sequence shown here is derived from an EMBL/GenBank/DDBJ whole genome shotgun (WGS) entry which is preliminary data.</text>
</comment>
<evidence type="ECO:0000313" key="1">
    <source>
        <dbReference type="EMBL" id="KKM89362.1"/>
    </source>
</evidence>
<protein>
    <submittedName>
        <fullName evidence="1">Uncharacterized protein</fullName>
    </submittedName>
</protein>
<organism evidence="1">
    <name type="scientific">marine sediment metagenome</name>
    <dbReference type="NCBI Taxonomy" id="412755"/>
    <lineage>
        <taxon>unclassified sequences</taxon>
        <taxon>metagenomes</taxon>
        <taxon>ecological metagenomes</taxon>
    </lineage>
</organism>
<dbReference type="EMBL" id="LAZR01006829">
    <property type="protein sequence ID" value="KKM89362.1"/>
    <property type="molecule type" value="Genomic_DNA"/>
</dbReference>
<proteinExistence type="predicted"/>
<dbReference type="AlphaFoldDB" id="A0A0F9P7G8"/>
<reference evidence="1" key="1">
    <citation type="journal article" date="2015" name="Nature">
        <title>Complex archaea that bridge the gap between prokaryotes and eukaryotes.</title>
        <authorList>
            <person name="Spang A."/>
            <person name="Saw J.H."/>
            <person name="Jorgensen S.L."/>
            <person name="Zaremba-Niedzwiedzka K."/>
            <person name="Martijn J."/>
            <person name="Lind A.E."/>
            <person name="van Eijk R."/>
            <person name="Schleper C."/>
            <person name="Guy L."/>
            <person name="Ettema T.J."/>
        </authorList>
    </citation>
    <scope>NUCLEOTIDE SEQUENCE</scope>
</reference>